<dbReference type="EC" id="2.7.13.3" evidence="4"/>
<evidence type="ECO:0000256" key="6">
    <source>
        <dbReference type="ARBA" id="ARBA00022485"/>
    </source>
</evidence>
<dbReference type="GO" id="GO:0051539">
    <property type="term" value="F:4 iron, 4 sulfur cluster binding"/>
    <property type="evidence" value="ECO:0007669"/>
    <property type="project" value="UniProtKB-KW"/>
</dbReference>
<sequence>MTTPDPGAELARLGREYADLVARLEANQARFQRLARAMYRVQEDERRRLARDLHDGLGQNLTALKHQLMLLQGSLGPAETAAPRLADAIALCEQTLADTRQLSRLLRPQVLDDLGLVPALRWLGRTLAQPAGLSVEIEAGEVPELDEDTRTLVFRVAQEALTNSVRHAAAEHAGFRLSAGRGRLRFEAWDDGRGFDADRAREGGRSGEGSGLGAMRERAALHGGTLQLVTHPGAGTCLRLDVPLAGDAGRLAP</sequence>
<keyword evidence="11" id="KW-0547">Nucleotide-binding</keyword>
<keyword evidence="8" id="KW-0597">Phosphoprotein</keyword>
<dbReference type="RefSeq" id="WP_052575037.1">
    <property type="nucleotide sequence ID" value="NZ_AVCK01000006.1"/>
</dbReference>
<evidence type="ECO:0000256" key="18">
    <source>
        <dbReference type="ARBA" id="ARBA00030800"/>
    </source>
</evidence>
<evidence type="ECO:0000256" key="12">
    <source>
        <dbReference type="ARBA" id="ARBA00022777"/>
    </source>
</evidence>
<keyword evidence="21" id="KW-1185">Reference proteome</keyword>
<dbReference type="PROSITE" id="PS50109">
    <property type="entry name" value="HIS_KIN"/>
    <property type="match status" value="1"/>
</dbReference>
<comment type="function">
    <text evidence="17">Member of the two-component regulatory system NreB/NreC involved in the control of dissimilatory nitrate/nitrite reduction in response to oxygen. NreB functions as a direct oxygen sensor histidine kinase which is autophosphorylated, in the absence of oxygen, probably at the conserved histidine residue, and transfers its phosphate group probably to a conserved aspartate residue of NreC. NreB/NreC activates the expression of the nitrate (narGHJI) and nitrite (nir) reductase operons, as well as the putative nitrate transporter gene narT.</text>
</comment>
<dbReference type="GO" id="GO:0005737">
    <property type="term" value="C:cytoplasm"/>
    <property type="evidence" value="ECO:0007669"/>
    <property type="project" value="UniProtKB-SubCell"/>
</dbReference>
<keyword evidence="15" id="KW-0902">Two-component regulatory system</keyword>
<keyword evidence="7" id="KW-0963">Cytoplasm</keyword>
<keyword evidence="16" id="KW-0411">Iron-sulfur</keyword>
<evidence type="ECO:0000256" key="11">
    <source>
        <dbReference type="ARBA" id="ARBA00022741"/>
    </source>
</evidence>
<evidence type="ECO:0000256" key="8">
    <source>
        <dbReference type="ARBA" id="ARBA00022553"/>
    </source>
</evidence>
<evidence type="ECO:0000256" key="10">
    <source>
        <dbReference type="ARBA" id="ARBA00022723"/>
    </source>
</evidence>
<evidence type="ECO:0000313" key="21">
    <source>
        <dbReference type="Proteomes" id="UP000029393"/>
    </source>
</evidence>
<comment type="cofactor">
    <cofactor evidence="2">
        <name>[4Fe-4S] cluster</name>
        <dbReference type="ChEBI" id="CHEBI:49883"/>
    </cofactor>
</comment>
<comment type="caution">
    <text evidence="20">The sequence shown here is derived from an EMBL/GenBank/DDBJ whole genome shotgun (WGS) entry which is preliminary data.</text>
</comment>
<reference evidence="20 21" key="1">
    <citation type="submission" date="2013-09" db="EMBL/GenBank/DDBJ databases">
        <title>Genome sequencing of Arenimonas metalli.</title>
        <authorList>
            <person name="Chen F."/>
            <person name="Wang G."/>
        </authorList>
    </citation>
    <scope>NUCLEOTIDE SEQUENCE [LARGE SCALE GENOMIC DNA]</scope>
    <source>
        <strain evidence="20 21">CF5-1</strain>
    </source>
</reference>
<dbReference type="Gene3D" id="3.30.565.10">
    <property type="entry name" value="Histidine kinase-like ATPase, C-terminal domain"/>
    <property type="match status" value="1"/>
</dbReference>
<dbReference type="PATRIC" id="fig|1384056.3.peg.369"/>
<keyword evidence="12" id="KW-0418">Kinase</keyword>
<evidence type="ECO:0000256" key="9">
    <source>
        <dbReference type="ARBA" id="ARBA00022679"/>
    </source>
</evidence>
<dbReference type="SUPFAM" id="SSF55874">
    <property type="entry name" value="ATPase domain of HSP90 chaperone/DNA topoisomerase II/histidine kinase"/>
    <property type="match status" value="1"/>
</dbReference>
<evidence type="ECO:0000256" key="14">
    <source>
        <dbReference type="ARBA" id="ARBA00023004"/>
    </source>
</evidence>
<dbReference type="Proteomes" id="UP000029393">
    <property type="component" value="Unassembled WGS sequence"/>
</dbReference>
<dbReference type="GO" id="GO:0016020">
    <property type="term" value="C:membrane"/>
    <property type="evidence" value="ECO:0007669"/>
    <property type="project" value="InterPro"/>
</dbReference>
<dbReference type="SMART" id="SM00387">
    <property type="entry name" value="HATPase_c"/>
    <property type="match status" value="1"/>
</dbReference>
<evidence type="ECO:0000256" key="1">
    <source>
        <dbReference type="ARBA" id="ARBA00000085"/>
    </source>
</evidence>
<dbReference type="InterPro" id="IPR004358">
    <property type="entry name" value="Sig_transdc_His_kin-like_C"/>
</dbReference>
<evidence type="ECO:0000259" key="19">
    <source>
        <dbReference type="PROSITE" id="PS50109"/>
    </source>
</evidence>
<dbReference type="Pfam" id="PF02518">
    <property type="entry name" value="HATPase_c"/>
    <property type="match status" value="1"/>
</dbReference>
<dbReference type="GO" id="GO:0046872">
    <property type="term" value="F:metal ion binding"/>
    <property type="evidence" value="ECO:0007669"/>
    <property type="project" value="UniProtKB-KW"/>
</dbReference>
<dbReference type="PRINTS" id="PR00344">
    <property type="entry name" value="BCTRLSENSOR"/>
</dbReference>
<evidence type="ECO:0000256" key="3">
    <source>
        <dbReference type="ARBA" id="ARBA00004496"/>
    </source>
</evidence>
<dbReference type="InterPro" id="IPR050482">
    <property type="entry name" value="Sensor_HK_TwoCompSys"/>
</dbReference>
<dbReference type="InterPro" id="IPR036890">
    <property type="entry name" value="HATPase_C_sf"/>
</dbReference>
<dbReference type="PANTHER" id="PTHR24421">
    <property type="entry name" value="NITRATE/NITRITE SENSOR PROTEIN NARX-RELATED"/>
    <property type="match status" value="1"/>
</dbReference>
<evidence type="ECO:0000256" key="4">
    <source>
        <dbReference type="ARBA" id="ARBA00012438"/>
    </source>
</evidence>
<dbReference type="STRING" id="1384056.N787_07490"/>
<keyword evidence="9" id="KW-0808">Transferase</keyword>
<comment type="catalytic activity">
    <reaction evidence="1">
        <text>ATP + protein L-histidine = ADP + protein N-phospho-L-histidine.</text>
        <dbReference type="EC" id="2.7.13.3"/>
    </reaction>
</comment>
<keyword evidence="6" id="KW-0004">4Fe-4S</keyword>
<dbReference type="InterPro" id="IPR005467">
    <property type="entry name" value="His_kinase_dom"/>
</dbReference>
<dbReference type="InterPro" id="IPR011712">
    <property type="entry name" value="Sig_transdc_His_kin_sub3_dim/P"/>
</dbReference>
<accession>A0A091B7Q1</accession>
<dbReference type="EMBL" id="AVCK01000006">
    <property type="protein sequence ID" value="KFN47776.1"/>
    <property type="molecule type" value="Genomic_DNA"/>
</dbReference>
<organism evidence="20 21">
    <name type="scientific">Arenimonas metalli CF5-1</name>
    <dbReference type="NCBI Taxonomy" id="1384056"/>
    <lineage>
        <taxon>Bacteria</taxon>
        <taxon>Pseudomonadati</taxon>
        <taxon>Pseudomonadota</taxon>
        <taxon>Gammaproteobacteria</taxon>
        <taxon>Lysobacterales</taxon>
        <taxon>Lysobacteraceae</taxon>
        <taxon>Arenimonas</taxon>
    </lineage>
</organism>
<dbReference type="GO" id="GO:0000155">
    <property type="term" value="F:phosphorelay sensor kinase activity"/>
    <property type="evidence" value="ECO:0007669"/>
    <property type="project" value="InterPro"/>
</dbReference>
<evidence type="ECO:0000313" key="20">
    <source>
        <dbReference type="EMBL" id="KFN47776.1"/>
    </source>
</evidence>
<dbReference type="eggNOG" id="COG4585">
    <property type="taxonomic scope" value="Bacteria"/>
</dbReference>
<dbReference type="AlphaFoldDB" id="A0A091B7Q1"/>
<keyword evidence="14" id="KW-0408">Iron</keyword>
<evidence type="ECO:0000256" key="7">
    <source>
        <dbReference type="ARBA" id="ARBA00022490"/>
    </source>
</evidence>
<evidence type="ECO:0000256" key="16">
    <source>
        <dbReference type="ARBA" id="ARBA00023014"/>
    </source>
</evidence>
<name>A0A091B7Q1_9GAMM</name>
<evidence type="ECO:0000256" key="2">
    <source>
        <dbReference type="ARBA" id="ARBA00001966"/>
    </source>
</evidence>
<dbReference type="PANTHER" id="PTHR24421:SF10">
    <property type="entry name" value="NITRATE_NITRITE SENSOR PROTEIN NARQ"/>
    <property type="match status" value="1"/>
</dbReference>
<proteinExistence type="predicted"/>
<dbReference type="Gene3D" id="1.20.5.1930">
    <property type="match status" value="1"/>
</dbReference>
<feature type="domain" description="Histidine kinase" evidence="19">
    <location>
        <begin position="52"/>
        <end position="246"/>
    </location>
</feature>
<dbReference type="InterPro" id="IPR003594">
    <property type="entry name" value="HATPase_dom"/>
</dbReference>
<evidence type="ECO:0000256" key="13">
    <source>
        <dbReference type="ARBA" id="ARBA00022840"/>
    </source>
</evidence>
<keyword evidence="13" id="KW-0067">ATP-binding</keyword>
<evidence type="ECO:0000256" key="5">
    <source>
        <dbReference type="ARBA" id="ARBA00017322"/>
    </source>
</evidence>
<dbReference type="GO" id="GO:0046983">
    <property type="term" value="F:protein dimerization activity"/>
    <property type="evidence" value="ECO:0007669"/>
    <property type="project" value="InterPro"/>
</dbReference>
<evidence type="ECO:0000256" key="17">
    <source>
        <dbReference type="ARBA" id="ARBA00024827"/>
    </source>
</evidence>
<gene>
    <name evidence="20" type="ORF">N787_07490</name>
</gene>
<comment type="subcellular location">
    <subcellularLocation>
        <location evidence="3">Cytoplasm</location>
    </subcellularLocation>
</comment>
<keyword evidence="10" id="KW-0479">Metal-binding</keyword>
<evidence type="ECO:0000256" key="15">
    <source>
        <dbReference type="ARBA" id="ARBA00023012"/>
    </source>
</evidence>
<dbReference type="CDD" id="cd16917">
    <property type="entry name" value="HATPase_UhpB-NarQ-NarX-like"/>
    <property type="match status" value="1"/>
</dbReference>
<protein>
    <recommendedName>
        <fullName evidence="5">Oxygen sensor histidine kinase NreB</fullName>
        <ecNumber evidence="4">2.7.13.3</ecNumber>
    </recommendedName>
    <alternativeName>
        <fullName evidence="18">Nitrogen regulation protein B</fullName>
    </alternativeName>
</protein>
<dbReference type="Pfam" id="PF07730">
    <property type="entry name" value="HisKA_3"/>
    <property type="match status" value="1"/>
</dbReference>
<dbReference type="GO" id="GO:0005524">
    <property type="term" value="F:ATP binding"/>
    <property type="evidence" value="ECO:0007669"/>
    <property type="project" value="UniProtKB-KW"/>
</dbReference>